<evidence type="ECO:0008006" key="3">
    <source>
        <dbReference type="Google" id="ProtNLM"/>
    </source>
</evidence>
<protein>
    <recommendedName>
        <fullName evidence="3">BTB domain-containing protein</fullName>
    </recommendedName>
</protein>
<feature type="non-terminal residue" evidence="1">
    <location>
        <position position="1"/>
    </location>
</feature>
<dbReference type="STRING" id="97972.A0A2V1DH92"/>
<dbReference type="EMBL" id="KZ805463">
    <property type="protein sequence ID" value="PVH96484.1"/>
    <property type="molecule type" value="Genomic_DNA"/>
</dbReference>
<keyword evidence="2" id="KW-1185">Reference proteome</keyword>
<dbReference type="Proteomes" id="UP000244855">
    <property type="component" value="Unassembled WGS sequence"/>
</dbReference>
<name>A0A2V1DH92_9PLEO</name>
<accession>A0A2V1DH92</accession>
<dbReference type="AlphaFoldDB" id="A0A2V1DH92"/>
<evidence type="ECO:0000313" key="1">
    <source>
        <dbReference type="EMBL" id="PVH96484.1"/>
    </source>
</evidence>
<evidence type="ECO:0000313" key="2">
    <source>
        <dbReference type="Proteomes" id="UP000244855"/>
    </source>
</evidence>
<reference evidence="1 2" key="1">
    <citation type="journal article" date="2018" name="Sci. Rep.">
        <title>Comparative genomics provides insights into the lifestyle and reveals functional heterogeneity of dark septate endophytic fungi.</title>
        <authorList>
            <person name="Knapp D.G."/>
            <person name="Nemeth J.B."/>
            <person name="Barry K."/>
            <person name="Hainaut M."/>
            <person name="Henrissat B."/>
            <person name="Johnson J."/>
            <person name="Kuo A."/>
            <person name="Lim J.H.P."/>
            <person name="Lipzen A."/>
            <person name="Nolan M."/>
            <person name="Ohm R.A."/>
            <person name="Tamas L."/>
            <person name="Grigoriev I.V."/>
            <person name="Spatafora J.W."/>
            <person name="Nagy L.G."/>
            <person name="Kovacs G.M."/>
        </authorList>
    </citation>
    <scope>NUCLEOTIDE SEQUENCE [LARGE SCALE GENOMIC DNA]</scope>
    <source>
        <strain evidence="1 2">DSE2036</strain>
    </source>
</reference>
<dbReference type="OrthoDB" id="9997739at2759"/>
<gene>
    <name evidence="1" type="ORF">DM02DRAFT_535188</name>
</gene>
<organism evidence="1 2">
    <name type="scientific">Periconia macrospinosa</name>
    <dbReference type="NCBI Taxonomy" id="97972"/>
    <lineage>
        <taxon>Eukaryota</taxon>
        <taxon>Fungi</taxon>
        <taxon>Dikarya</taxon>
        <taxon>Ascomycota</taxon>
        <taxon>Pezizomycotina</taxon>
        <taxon>Dothideomycetes</taxon>
        <taxon>Pleosporomycetidae</taxon>
        <taxon>Pleosporales</taxon>
        <taxon>Massarineae</taxon>
        <taxon>Periconiaceae</taxon>
        <taxon>Periconia</taxon>
    </lineage>
</organism>
<proteinExistence type="predicted"/>
<sequence>AYMNDDGPKTLILKHFEPKLNDAENQNFTPVFLAHARLYCFAHLHLIEPLKALTLKKLHKKLIDFELYSKRIGDIVELARYAYSNPDLPDRNNDGIINELRKLVVEYIMCEIDIIGRHNKFINYMEEGGEFVGDFWRVMRDYVG</sequence>